<dbReference type="PANTHER" id="PTHR43355:SF2">
    <property type="entry name" value="FLAVIN REDUCTASE (NADPH)"/>
    <property type="match status" value="1"/>
</dbReference>
<dbReference type="InterPro" id="IPR036291">
    <property type="entry name" value="NAD(P)-bd_dom_sf"/>
</dbReference>
<dbReference type="Pfam" id="PF13460">
    <property type="entry name" value="NAD_binding_10"/>
    <property type="match status" value="1"/>
</dbReference>
<protein>
    <recommendedName>
        <fullName evidence="1">NAD(P)-binding domain-containing protein</fullName>
    </recommendedName>
</protein>
<name>A0A1Q4USD3_9ACTN</name>
<sequence length="207" mass="21283">MENRNGRIIVFGAGGRVGRAAVAEARRRGHEVTEARRADGEVTDPAAVARLAAGHDAAIVAVYDPGAAPGTFFPAVARAVAEGLAAAGVKRLVSVGIASVQPSPTGNLLMDSPGFPAQWREFSAGHAAGTEALRVAAPDALDWVVLSPAGDFDHEGVPSGGYTFAPAAPDDRIAPADFARALLDEIGSPTLHRTHAGVTAVRPERTR</sequence>
<evidence type="ECO:0000313" key="2">
    <source>
        <dbReference type="EMBL" id="OKH88504.1"/>
    </source>
</evidence>
<gene>
    <name evidence="2" type="ORF">AB852_36630</name>
</gene>
<dbReference type="STRING" id="1048205.AB852_36630"/>
<dbReference type="Gene3D" id="3.40.50.720">
    <property type="entry name" value="NAD(P)-binding Rossmann-like Domain"/>
    <property type="match status" value="1"/>
</dbReference>
<dbReference type="SUPFAM" id="SSF51735">
    <property type="entry name" value="NAD(P)-binding Rossmann-fold domains"/>
    <property type="match status" value="1"/>
</dbReference>
<dbReference type="GO" id="GO:0016646">
    <property type="term" value="F:oxidoreductase activity, acting on the CH-NH group of donors, NAD or NADP as acceptor"/>
    <property type="evidence" value="ECO:0007669"/>
    <property type="project" value="TreeGrafter"/>
</dbReference>
<comment type="caution">
    <text evidence="2">The sequence shown here is derived from an EMBL/GenBank/DDBJ whole genome shotgun (WGS) entry which is preliminary data.</text>
</comment>
<dbReference type="InterPro" id="IPR016040">
    <property type="entry name" value="NAD(P)-bd_dom"/>
</dbReference>
<dbReference type="AlphaFoldDB" id="A0A1Q4USD3"/>
<feature type="domain" description="NAD(P)-binding" evidence="1">
    <location>
        <begin position="12"/>
        <end position="187"/>
    </location>
</feature>
<dbReference type="RefSeq" id="WP_073796059.1">
    <property type="nucleotide sequence ID" value="NZ_LFBV01000014.1"/>
</dbReference>
<dbReference type="EMBL" id="LFBV01000014">
    <property type="protein sequence ID" value="OKH88504.1"/>
    <property type="molecule type" value="Genomic_DNA"/>
</dbReference>
<proteinExistence type="predicted"/>
<dbReference type="InterPro" id="IPR051606">
    <property type="entry name" value="Polyketide_Oxido-like"/>
</dbReference>
<reference evidence="2 3" key="1">
    <citation type="submission" date="2015-06" db="EMBL/GenBank/DDBJ databases">
        <title>Cloning and characterization of the uncialamcin biosynthetic gene cluster.</title>
        <authorList>
            <person name="Yan X."/>
            <person name="Huang T."/>
            <person name="Ge H."/>
            <person name="Shen B."/>
        </authorList>
    </citation>
    <scope>NUCLEOTIDE SEQUENCE [LARGE SCALE GENOMIC DNA]</scope>
    <source>
        <strain evidence="2 3">DCA2648</strain>
    </source>
</reference>
<dbReference type="Proteomes" id="UP000186455">
    <property type="component" value="Unassembled WGS sequence"/>
</dbReference>
<evidence type="ECO:0000259" key="1">
    <source>
        <dbReference type="Pfam" id="PF13460"/>
    </source>
</evidence>
<evidence type="ECO:0000313" key="3">
    <source>
        <dbReference type="Proteomes" id="UP000186455"/>
    </source>
</evidence>
<dbReference type="PANTHER" id="PTHR43355">
    <property type="entry name" value="FLAVIN REDUCTASE (NADPH)"/>
    <property type="match status" value="1"/>
</dbReference>
<keyword evidence="3" id="KW-1185">Reference proteome</keyword>
<organism evidence="2 3">
    <name type="scientific">Streptomyces uncialis</name>
    <dbReference type="NCBI Taxonomy" id="1048205"/>
    <lineage>
        <taxon>Bacteria</taxon>
        <taxon>Bacillati</taxon>
        <taxon>Actinomycetota</taxon>
        <taxon>Actinomycetes</taxon>
        <taxon>Kitasatosporales</taxon>
        <taxon>Streptomycetaceae</taxon>
        <taxon>Streptomyces</taxon>
    </lineage>
</organism>
<accession>A0A1Q4USD3</accession>